<dbReference type="Proteomes" id="UP001652620">
    <property type="component" value="Chromosome 5"/>
</dbReference>
<dbReference type="RefSeq" id="XP_011203854.2">
    <property type="nucleotide sequence ID" value="XM_011205552.3"/>
</dbReference>
<dbReference type="GeneID" id="105226587"/>
<dbReference type="PRINTS" id="PR00053">
    <property type="entry name" value="FORKHEAD"/>
</dbReference>
<dbReference type="CDD" id="cd00059">
    <property type="entry name" value="FH_FOX"/>
    <property type="match status" value="1"/>
</dbReference>
<comment type="subcellular location">
    <subcellularLocation>
        <location evidence="2">Nucleus</location>
    </subcellularLocation>
</comment>
<dbReference type="OrthoDB" id="6230630at2759"/>
<organism evidence="5 6">
    <name type="scientific">Bactrocera dorsalis</name>
    <name type="common">Oriental fruit fly</name>
    <name type="synonym">Dacus dorsalis</name>
    <dbReference type="NCBI Taxonomy" id="27457"/>
    <lineage>
        <taxon>Eukaryota</taxon>
        <taxon>Metazoa</taxon>
        <taxon>Ecdysozoa</taxon>
        <taxon>Arthropoda</taxon>
        <taxon>Hexapoda</taxon>
        <taxon>Insecta</taxon>
        <taxon>Pterygota</taxon>
        <taxon>Neoptera</taxon>
        <taxon>Endopterygota</taxon>
        <taxon>Diptera</taxon>
        <taxon>Brachycera</taxon>
        <taxon>Muscomorpha</taxon>
        <taxon>Tephritoidea</taxon>
        <taxon>Tephritidae</taxon>
        <taxon>Bactrocera</taxon>
        <taxon>Bactrocera</taxon>
    </lineage>
</organism>
<feature type="DNA-binding region" description="Fork-head" evidence="2">
    <location>
        <begin position="44"/>
        <end position="123"/>
    </location>
</feature>
<evidence type="ECO:0000313" key="6">
    <source>
        <dbReference type="RefSeq" id="XP_011203854.2"/>
    </source>
</evidence>
<gene>
    <name evidence="6" type="primary">LOC105226587</name>
</gene>
<accession>A0A6I9UZ48</accession>
<dbReference type="InterPro" id="IPR036390">
    <property type="entry name" value="WH_DNA-bd_sf"/>
</dbReference>
<dbReference type="Gene3D" id="1.10.10.10">
    <property type="entry name" value="Winged helix-like DNA-binding domain superfamily/Winged helix DNA-binding domain"/>
    <property type="match status" value="1"/>
</dbReference>
<reference evidence="6" key="1">
    <citation type="submission" date="2025-08" db="UniProtKB">
        <authorList>
            <consortium name="RefSeq"/>
        </authorList>
    </citation>
    <scope>IDENTIFICATION</scope>
    <source>
        <tissue evidence="6">Adult</tissue>
    </source>
</reference>
<feature type="region of interest" description="Disordered" evidence="3">
    <location>
        <begin position="17"/>
        <end position="38"/>
    </location>
</feature>
<protein>
    <submittedName>
        <fullName evidence="6">Forkhead box protein I3-like</fullName>
    </submittedName>
</protein>
<dbReference type="Pfam" id="PF00250">
    <property type="entry name" value="Forkhead"/>
    <property type="match status" value="1"/>
</dbReference>
<dbReference type="InterPro" id="IPR050211">
    <property type="entry name" value="FOX_domain-containing"/>
</dbReference>
<keyword evidence="2" id="KW-0539">Nucleus</keyword>
<dbReference type="GO" id="GO:0000981">
    <property type="term" value="F:DNA-binding transcription factor activity, RNA polymerase II-specific"/>
    <property type="evidence" value="ECO:0007669"/>
    <property type="project" value="TreeGrafter"/>
</dbReference>
<dbReference type="GO" id="GO:0000978">
    <property type="term" value="F:RNA polymerase II cis-regulatory region sequence-specific DNA binding"/>
    <property type="evidence" value="ECO:0007669"/>
    <property type="project" value="TreeGrafter"/>
</dbReference>
<evidence type="ECO:0000259" key="4">
    <source>
        <dbReference type="PROSITE" id="PS50039"/>
    </source>
</evidence>
<dbReference type="GO" id="GO:0005634">
    <property type="term" value="C:nucleus"/>
    <property type="evidence" value="ECO:0007669"/>
    <property type="project" value="UniProtKB-SubCell"/>
</dbReference>
<dbReference type="InParanoid" id="A0A6I9UZ48"/>
<evidence type="ECO:0000313" key="5">
    <source>
        <dbReference type="Proteomes" id="UP001652620"/>
    </source>
</evidence>
<dbReference type="AlphaFoldDB" id="A0A6I9UZ48"/>
<evidence type="ECO:0000256" key="1">
    <source>
        <dbReference type="ARBA" id="ARBA00023125"/>
    </source>
</evidence>
<dbReference type="InterPro" id="IPR001766">
    <property type="entry name" value="Fork_head_dom"/>
</dbReference>
<dbReference type="PROSITE" id="PS50039">
    <property type="entry name" value="FORK_HEAD_3"/>
    <property type="match status" value="1"/>
</dbReference>
<name>A0A6I9UZ48_BACDO</name>
<dbReference type="InterPro" id="IPR036388">
    <property type="entry name" value="WH-like_DNA-bd_sf"/>
</dbReference>
<dbReference type="PANTHER" id="PTHR11829:SF343">
    <property type="entry name" value="FORK-HEAD DOMAIN-CONTAINING PROTEIN"/>
    <property type="match status" value="1"/>
</dbReference>
<dbReference type="PANTHER" id="PTHR11829">
    <property type="entry name" value="FORKHEAD BOX PROTEIN"/>
    <property type="match status" value="1"/>
</dbReference>
<evidence type="ECO:0000256" key="3">
    <source>
        <dbReference type="SAM" id="MobiDB-lite"/>
    </source>
</evidence>
<sequence length="232" mass="26324">MAQHLESNFSIRNLLANNDGTNPALTPPLSDRSMSPNEHMCGSRPNFTYSALVSMAIRSSPEGKLTLSAIQNWISENFPYYRKDEQGWQNQIRQTLSTNSCFQKIPRPMDDPGRGHYWAISPEVETLQTPVAASSATVLGAMVNGVPHPQAPNAVYFPTPHEVHSAHQTMLAQALQEQHAWYQYHLQQMQFLQQQLVVLQQQHFHQQHQEVYQKLAFHEQQIAFLAAQNVPA</sequence>
<dbReference type="KEGG" id="bdr:105226587"/>
<feature type="domain" description="Fork-head" evidence="4">
    <location>
        <begin position="44"/>
        <end position="123"/>
    </location>
</feature>
<proteinExistence type="predicted"/>
<dbReference type="SUPFAM" id="SSF46785">
    <property type="entry name" value="Winged helix' DNA-binding domain"/>
    <property type="match status" value="1"/>
</dbReference>
<dbReference type="SMART" id="SM00339">
    <property type="entry name" value="FH"/>
    <property type="match status" value="1"/>
</dbReference>
<keyword evidence="1 2" id="KW-0238">DNA-binding</keyword>
<evidence type="ECO:0000256" key="2">
    <source>
        <dbReference type="PROSITE-ProRule" id="PRU00089"/>
    </source>
</evidence>
<dbReference type="FunCoup" id="A0A6I9UZ48">
    <property type="interactions" value="55"/>
</dbReference>
<keyword evidence="5" id="KW-1185">Reference proteome</keyword>